<keyword evidence="1 4" id="KW-0328">Glycosyltransferase</keyword>
<dbReference type="Pfam" id="PF13439">
    <property type="entry name" value="Glyco_transf_4"/>
    <property type="match status" value="1"/>
</dbReference>
<keyword evidence="5" id="KW-1185">Reference proteome</keyword>
<dbReference type="CDD" id="cd03801">
    <property type="entry name" value="GT4_PimA-like"/>
    <property type="match status" value="1"/>
</dbReference>
<name>A0ABW2HCA3_9MICO</name>
<comment type="caution">
    <text evidence="4">The sequence shown here is derived from an EMBL/GenBank/DDBJ whole genome shotgun (WGS) entry which is preliminary data.</text>
</comment>
<dbReference type="InterPro" id="IPR028098">
    <property type="entry name" value="Glyco_trans_4-like_N"/>
</dbReference>
<dbReference type="SUPFAM" id="SSF53756">
    <property type="entry name" value="UDP-Glycosyltransferase/glycogen phosphorylase"/>
    <property type="match status" value="1"/>
</dbReference>
<evidence type="ECO:0000313" key="5">
    <source>
        <dbReference type="Proteomes" id="UP001596507"/>
    </source>
</evidence>
<dbReference type="GO" id="GO:0009011">
    <property type="term" value="F:alpha-1,4-glucan glucosyltransferase (ADP-glucose donor) activity"/>
    <property type="evidence" value="ECO:0007669"/>
    <property type="project" value="UniProtKB-EC"/>
</dbReference>
<dbReference type="Pfam" id="PF13692">
    <property type="entry name" value="Glyco_trans_1_4"/>
    <property type="match status" value="1"/>
</dbReference>
<dbReference type="NCBIfam" id="TIGR02149">
    <property type="entry name" value="glgA_Coryne"/>
    <property type="match status" value="1"/>
</dbReference>
<evidence type="ECO:0000259" key="3">
    <source>
        <dbReference type="Pfam" id="PF13439"/>
    </source>
</evidence>
<dbReference type="Proteomes" id="UP001596507">
    <property type="component" value="Unassembled WGS sequence"/>
</dbReference>
<dbReference type="EC" id="2.4.1.21" evidence="4"/>
<evidence type="ECO:0000256" key="1">
    <source>
        <dbReference type="ARBA" id="ARBA00022676"/>
    </source>
</evidence>
<organism evidence="4 5">
    <name type="scientific">Microbacterium fluvii</name>
    <dbReference type="NCBI Taxonomy" id="415215"/>
    <lineage>
        <taxon>Bacteria</taxon>
        <taxon>Bacillati</taxon>
        <taxon>Actinomycetota</taxon>
        <taxon>Actinomycetes</taxon>
        <taxon>Micrococcales</taxon>
        <taxon>Microbacteriaceae</taxon>
        <taxon>Microbacterium</taxon>
    </lineage>
</organism>
<evidence type="ECO:0000313" key="4">
    <source>
        <dbReference type="EMBL" id="MFC7268963.1"/>
    </source>
</evidence>
<dbReference type="InterPro" id="IPR011875">
    <property type="entry name" value="M1P_synthase"/>
</dbReference>
<dbReference type="PANTHER" id="PTHR12526:SF590">
    <property type="entry name" value="ALPHA-MALTOSE-1-PHOSPHATE SYNTHASE"/>
    <property type="match status" value="1"/>
</dbReference>
<feature type="domain" description="Glycosyltransferase subfamily 4-like N-terminal" evidence="3">
    <location>
        <begin position="15"/>
        <end position="179"/>
    </location>
</feature>
<keyword evidence="2 4" id="KW-0808">Transferase</keyword>
<dbReference type="PANTHER" id="PTHR12526">
    <property type="entry name" value="GLYCOSYLTRANSFERASE"/>
    <property type="match status" value="1"/>
</dbReference>
<dbReference type="RefSeq" id="WP_262873829.1">
    <property type="nucleotide sequence ID" value="NZ_BAABKW010000002.1"/>
</dbReference>
<gene>
    <name evidence="4" type="primary">glgA</name>
    <name evidence="4" type="ORF">ACFQRL_08350</name>
</gene>
<reference evidence="5" key="1">
    <citation type="journal article" date="2019" name="Int. J. Syst. Evol. Microbiol.">
        <title>The Global Catalogue of Microorganisms (GCM) 10K type strain sequencing project: providing services to taxonomists for standard genome sequencing and annotation.</title>
        <authorList>
            <consortium name="The Broad Institute Genomics Platform"/>
            <consortium name="The Broad Institute Genome Sequencing Center for Infectious Disease"/>
            <person name="Wu L."/>
            <person name="Ma J."/>
        </authorList>
    </citation>
    <scope>NUCLEOTIDE SEQUENCE [LARGE SCALE GENOMIC DNA]</scope>
    <source>
        <strain evidence="5">CGMCC 1.15772</strain>
    </source>
</reference>
<proteinExistence type="predicted"/>
<protein>
    <submittedName>
        <fullName evidence="4">Glycogen synthase</fullName>
        <ecNumber evidence="4">2.4.1.21</ecNumber>
    </submittedName>
</protein>
<dbReference type="EMBL" id="JBHTBE010000001">
    <property type="protein sequence ID" value="MFC7268963.1"/>
    <property type="molecule type" value="Genomic_DNA"/>
</dbReference>
<accession>A0ABW2HCA3</accession>
<dbReference type="Gene3D" id="3.40.50.2000">
    <property type="entry name" value="Glycogen Phosphorylase B"/>
    <property type="match status" value="2"/>
</dbReference>
<evidence type="ECO:0000256" key="2">
    <source>
        <dbReference type="ARBA" id="ARBA00022679"/>
    </source>
</evidence>
<sequence length="398" mass="42577">MRVDIVTKEYPPEIYGGAGVHATELVKALRADGVEVQVRAFGAERDEIDTTSYGVPVELSGANAAIQTLGTDLDIVSDVAGADVVHSHTWYANFAGHLASLLHGIPHVVTAHSLEPLRPWKAEQLGGGYAVSSWIEKTAYEGAAAVVAVSNGMRDDILRSYPSLDPAKVRVIYNGIDVQAWRPVDDPALLAELGIDPARPSVVFVGRITRQKGLPYFLRAAAKLPPEVQLVLCAGAPDTPEILSEVEGLVRGLQAERDGVIWIDRFLPRDQLCAILTTATTFVCPSVYEPLGIVNLEAMACGAAVVGTATGGIPEVVVDGVTGRLVPIEQVQDGTGTPIDPDRFVDDLARVLTDVVADRDRAAAYGRAGRERAAQEFSWARIAEQAQDLYREVTASGR</sequence>